<gene>
    <name evidence="1" type="ORF">DSM106972_038990</name>
</gene>
<protein>
    <submittedName>
        <fullName evidence="1">Uncharacterized protein</fullName>
    </submittedName>
</protein>
<proteinExistence type="predicted"/>
<sequence length="74" mass="8606">MLKVQTALTQANQFEEESAEAEAKERVLLTIKEVNLRTYEKDIKVIWDKFTDSKDIGALLTELDELFVDQQLFN</sequence>
<accession>A0A433VG59</accession>
<reference evidence="1" key="2">
    <citation type="journal article" date="2019" name="Genome Biol. Evol.">
        <title>Day and night: Metabolic profiles and evolutionary relationships of six axenic non-marine cyanobacteria.</title>
        <authorList>
            <person name="Will S.E."/>
            <person name="Henke P."/>
            <person name="Boedeker C."/>
            <person name="Huang S."/>
            <person name="Brinkmann H."/>
            <person name="Rohde M."/>
            <person name="Jarek M."/>
            <person name="Friedl T."/>
            <person name="Seufert S."/>
            <person name="Schumacher M."/>
            <person name="Overmann J."/>
            <person name="Neumann-Schaal M."/>
            <person name="Petersen J."/>
        </authorList>
    </citation>
    <scope>NUCLEOTIDE SEQUENCE [LARGE SCALE GENOMIC DNA]</scope>
    <source>
        <strain evidence="1">PCC 7102</strain>
    </source>
</reference>
<dbReference type="AlphaFoldDB" id="A0A433VG59"/>
<dbReference type="OrthoDB" id="9814088at2"/>
<dbReference type="EMBL" id="RSCL01000009">
    <property type="protein sequence ID" value="RUT05078.1"/>
    <property type="molecule type" value="Genomic_DNA"/>
</dbReference>
<comment type="caution">
    <text evidence="1">The sequence shown here is derived from an EMBL/GenBank/DDBJ whole genome shotgun (WGS) entry which is preliminary data.</text>
</comment>
<dbReference type="Proteomes" id="UP000271624">
    <property type="component" value="Unassembled WGS sequence"/>
</dbReference>
<reference evidence="1" key="1">
    <citation type="submission" date="2018-12" db="EMBL/GenBank/DDBJ databases">
        <authorList>
            <person name="Will S."/>
            <person name="Neumann-Schaal M."/>
            <person name="Henke P."/>
        </authorList>
    </citation>
    <scope>NUCLEOTIDE SEQUENCE</scope>
    <source>
        <strain evidence="1">PCC 7102</strain>
    </source>
</reference>
<organism evidence="1 2">
    <name type="scientific">Dulcicalothrix desertica PCC 7102</name>
    <dbReference type="NCBI Taxonomy" id="232991"/>
    <lineage>
        <taxon>Bacteria</taxon>
        <taxon>Bacillati</taxon>
        <taxon>Cyanobacteriota</taxon>
        <taxon>Cyanophyceae</taxon>
        <taxon>Nostocales</taxon>
        <taxon>Calotrichaceae</taxon>
        <taxon>Dulcicalothrix</taxon>
    </lineage>
</organism>
<keyword evidence="2" id="KW-1185">Reference proteome</keyword>
<evidence type="ECO:0000313" key="1">
    <source>
        <dbReference type="EMBL" id="RUT05078.1"/>
    </source>
</evidence>
<evidence type="ECO:0000313" key="2">
    <source>
        <dbReference type="Proteomes" id="UP000271624"/>
    </source>
</evidence>
<name>A0A433VG59_9CYAN</name>